<keyword evidence="2" id="KW-1185">Reference proteome</keyword>
<name>A0A3S5A6E5_9PLAT</name>
<organism evidence="1 2">
    <name type="scientific">Protopolystoma xenopodis</name>
    <dbReference type="NCBI Taxonomy" id="117903"/>
    <lineage>
        <taxon>Eukaryota</taxon>
        <taxon>Metazoa</taxon>
        <taxon>Spiralia</taxon>
        <taxon>Lophotrochozoa</taxon>
        <taxon>Platyhelminthes</taxon>
        <taxon>Monogenea</taxon>
        <taxon>Polyopisthocotylea</taxon>
        <taxon>Polystomatidea</taxon>
        <taxon>Polystomatidae</taxon>
        <taxon>Protopolystoma</taxon>
    </lineage>
</organism>
<reference evidence="1" key="1">
    <citation type="submission" date="2018-11" db="EMBL/GenBank/DDBJ databases">
        <authorList>
            <consortium name="Pathogen Informatics"/>
        </authorList>
    </citation>
    <scope>NUCLEOTIDE SEQUENCE</scope>
</reference>
<dbReference type="Proteomes" id="UP000784294">
    <property type="component" value="Unassembled WGS sequence"/>
</dbReference>
<evidence type="ECO:0000313" key="2">
    <source>
        <dbReference type="Proteomes" id="UP000784294"/>
    </source>
</evidence>
<protein>
    <submittedName>
        <fullName evidence="1">Uncharacterized protein</fullName>
    </submittedName>
</protein>
<comment type="caution">
    <text evidence="1">The sequence shown here is derived from an EMBL/GenBank/DDBJ whole genome shotgun (WGS) entry which is preliminary data.</text>
</comment>
<evidence type="ECO:0000313" key="1">
    <source>
        <dbReference type="EMBL" id="VEL21094.1"/>
    </source>
</evidence>
<proteinExistence type="predicted"/>
<dbReference type="AlphaFoldDB" id="A0A3S5A6E5"/>
<gene>
    <name evidence="1" type="ORF">PXEA_LOCUS14534</name>
</gene>
<sequence length="107" mass="12034">MDGSASELASTMRSMPSERWVRCRNSQGAEGLLPSNFLLRLLEPHLLEQYLARRPQAEAVYEFAGSEPGDLALVVSSSEPRQTCRKLKYQNNAYFRGNLCSFFSSVI</sequence>
<dbReference type="EMBL" id="CAAALY010049534">
    <property type="protein sequence ID" value="VEL21094.1"/>
    <property type="molecule type" value="Genomic_DNA"/>
</dbReference>
<accession>A0A3S5A6E5</accession>